<evidence type="ECO:0000259" key="3">
    <source>
        <dbReference type="SMART" id="SM00062"/>
    </source>
</evidence>
<dbReference type="PANTHER" id="PTHR35936">
    <property type="entry name" value="MEMBRANE-BOUND LYTIC MUREIN TRANSGLYCOSYLASE F"/>
    <property type="match status" value="1"/>
</dbReference>
<proteinExistence type="predicted"/>
<comment type="caution">
    <text evidence="4">The sequence shown here is derived from an EMBL/GenBank/DDBJ whole genome shotgun (WGS) entry which is preliminary data.</text>
</comment>
<dbReference type="Gene3D" id="3.40.190.10">
    <property type="entry name" value="Periplasmic binding protein-like II"/>
    <property type="match status" value="2"/>
</dbReference>
<keyword evidence="1 2" id="KW-0732">Signal</keyword>
<protein>
    <submittedName>
        <fullName evidence="4">Transporter substrate-binding domain-containing protein</fullName>
    </submittedName>
</protein>
<evidence type="ECO:0000256" key="2">
    <source>
        <dbReference type="SAM" id="SignalP"/>
    </source>
</evidence>
<keyword evidence="5" id="KW-1185">Reference proteome</keyword>
<gene>
    <name evidence="4" type="ORF">G3I59_37610</name>
</gene>
<feature type="signal peptide" evidence="2">
    <location>
        <begin position="1"/>
        <end position="22"/>
    </location>
</feature>
<organism evidence="4 5">
    <name type="scientific">Amycolatopsis rubida</name>
    <dbReference type="NCBI Taxonomy" id="112413"/>
    <lineage>
        <taxon>Bacteria</taxon>
        <taxon>Bacillati</taxon>
        <taxon>Actinomycetota</taxon>
        <taxon>Actinomycetes</taxon>
        <taxon>Pseudonocardiales</taxon>
        <taxon>Pseudonocardiaceae</taxon>
        <taxon>Amycolatopsis</taxon>
    </lineage>
</organism>
<dbReference type="Proteomes" id="UP000470404">
    <property type="component" value="Unassembled WGS sequence"/>
</dbReference>
<dbReference type="PANTHER" id="PTHR35936:SF17">
    <property type="entry name" value="ARGININE-BINDING EXTRACELLULAR PROTEIN ARTP"/>
    <property type="match status" value="1"/>
</dbReference>
<dbReference type="PROSITE" id="PS51257">
    <property type="entry name" value="PROKAR_LIPOPROTEIN"/>
    <property type="match status" value="1"/>
</dbReference>
<name>A0ABX0C830_9PSEU</name>
<dbReference type="InterPro" id="IPR001638">
    <property type="entry name" value="Solute-binding_3/MltF_N"/>
</dbReference>
<sequence>MNSIRKLLAGATLAVVAASVLAGCSTSSGSSGAAPSAAGGIAVPAKVKQAGTVDIAVYLAYPPYSYVDSSGRQVGFELDMARAVARKLGVTPQFHSIEFPALIPSIANRRYDWALGTMFDLPERRNIVDFLDWARADMFVQVHAGNPDKIDPANLCGVSFGHVQGSAQVQVVEAIAAECAKSGKPAPTQMLFQDVGTQLQALRNHRFQADLQDPAAGAQTERQTNGALVLLPDRVPNVPVLPSGWVFAKGNTEMEKAVVQAVGSLIADGTWQKLMNDNGMTKVAIVPPTINTKPPAF</sequence>
<feature type="domain" description="Solute-binding protein family 3/N-terminal" evidence="3">
    <location>
        <begin position="52"/>
        <end position="282"/>
    </location>
</feature>
<dbReference type="RefSeq" id="WP_157904998.1">
    <property type="nucleotide sequence ID" value="NZ_JAAGNC010000189.1"/>
</dbReference>
<accession>A0ABX0C830</accession>
<dbReference type="SMART" id="SM00062">
    <property type="entry name" value="PBPb"/>
    <property type="match status" value="1"/>
</dbReference>
<evidence type="ECO:0000256" key="1">
    <source>
        <dbReference type="ARBA" id="ARBA00022729"/>
    </source>
</evidence>
<evidence type="ECO:0000313" key="5">
    <source>
        <dbReference type="Proteomes" id="UP000470404"/>
    </source>
</evidence>
<feature type="chain" id="PRO_5045538913" evidence="2">
    <location>
        <begin position="23"/>
        <end position="297"/>
    </location>
</feature>
<dbReference type="EMBL" id="JAAGNC010000189">
    <property type="protein sequence ID" value="NEC61166.1"/>
    <property type="molecule type" value="Genomic_DNA"/>
</dbReference>
<reference evidence="4 5" key="1">
    <citation type="submission" date="2020-01" db="EMBL/GenBank/DDBJ databases">
        <title>Insect and environment-associated Actinomycetes.</title>
        <authorList>
            <person name="Currrie C."/>
            <person name="Chevrette M."/>
            <person name="Carlson C."/>
            <person name="Stubbendieck R."/>
            <person name="Wendt-Pienkowski E."/>
        </authorList>
    </citation>
    <scope>NUCLEOTIDE SEQUENCE [LARGE SCALE GENOMIC DNA]</scope>
    <source>
        <strain evidence="4 5">SID8386</strain>
    </source>
</reference>
<dbReference type="SUPFAM" id="SSF53850">
    <property type="entry name" value="Periplasmic binding protein-like II"/>
    <property type="match status" value="1"/>
</dbReference>
<dbReference type="Pfam" id="PF00497">
    <property type="entry name" value="SBP_bac_3"/>
    <property type="match status" value="1"/>
</dbReference>
<evidence type="ECO:0000313" key="4">
    <source>
        <dbReference type="EMBL" id="NEC61166.1"/>
    </source>
</evidence>